<dbReference type="EC" id="2.4.-.-" evidence="3"/>
<dbReference type="InterPro" id="IPR001173">
    <property type="entry name" value="Glyco_trans_2-like"/>
</dbReference>
<dbReference type="Pfam" id="PF00535">
    <property type="entry name" value="Glycos_transf_2"/>
    <property type="match status" value="2"/>
</dbReference>
<feature type="region of interest" description="Disordered" evidence="1">
    <location>
        <begin position="521"/>
        <end position="563"/>
    </location>
</feature>
<sequence>MRGPLFSIVTPVYEPPLDVLADTIASVLAQDHEDWEWILVDDCSPSEAVRELIREQASADPRVRLLERGTNGHIVAASNDGIDAARGEFIVLLDHDDLLTTDALSANALQIEAHEDVDYLYSDEDKIDDEGILYDEFAKPDWSPERLRGQMYTSHLSVMRTEVVRRVGGFREGYDGSQDHDLALRVGEVARRVIHIPRVLYHWRAVVGSASADINAKPYATIAGANAVQDHMDRIGLAAEVGQGPVPGHYRITRRLDPDVRVSVVIPTIGQSDLIWGSRRVMVVEAVRSLLDQTAHDNLEVVVVYDEPTPPEVLRELERVAGDRLVLERFTRPFNYSEKMNVGCLRATGDRLVFLNDDVEVISQGWLEQLVAPLDELDVGLTGARLYFGDDTVQHAGHAYAQGHYLHPFRDLPRESYGPFGALIINREASGVTAACAAMRRDTFIEIGGFCESLPANFNDVDLCYKVRAQGQRIVYVASVELYHFESRSRERVVHDWERSVVRGRWGIPLEDPYVRGLRRAPAGRGAGAGKGPDKGSGKGAGKGSGKATRKGAAGAAGRAVSS</sequence>
<name>A0ABW2N659_9ACTN</name>
<keyword evidence="3" id="KW-0808">Transferase</keyword>
<dbReference type="CDD" id="cd04184">
    <property type="entry name" value="GT2_RfbC_Mx_like"/>
    <property type="match status" value="1"/>
</dbReference>
<dbReference type="Proteomes" id="UP001596524">
    <property type="component" value="Unassembled WGS sequence"/>
</dbReference>
<evidence type="ECO:0000313" key="4">
    <source>
        <dbReference type="Proteomes" id="UP001596524"/>
    </source>
</evidence>
<comment type="caution">
    <text evidence="3">The sequence shown here is derived from an EMBL/GenBank/DDBJ whole genome shotgun (WGS) entry which is preliminary data.</text>
</comment>
<evidence type="ECO:0000256" key="1">
    <source>
        <dbReference type="SAM" id="MobiDB-lite"/>
    </source>
</evidence>
<evidence type="ECO:0000313" key="3">
    <source>
        <dbReference type="EMBL" id="MFC7361382.1"/>
    </source>
</evidence>
<dbReference type="RefSeq" id="WP_255890970.1">
    <property type="nucleotide sequence ID" value="NZ_JAFMZM010000004.1"/>
</dbReference>
<dbReference type="GO" id="GO:0016757">
    <property type="term" value="F:glycosyltransferase activity"/>
    <property type="evidence" value="ECO:0007669"/>
    <property type="project" value="UniProtKB-KW"/>
</dbReference>
<feature type="compositionally biased region" description="Low complexity" evidence="1">
    <location>
        <begin position="551"/>
        <end position="563"/>
    </location>
</feature>
<dbReference type="PANTHER" id="PTHR43685:SF2">
    <property type="entry name" value="GLYCOSYLTRANSFERASE 2-LIKE DOMAIN-CONTAINING PROTEIN"/>
    <property type="match status" value="1"/>
</dbReference>
<dbReference type="PANTHER" id="PTHR43685">
    <property type="entry name" value="GLYCOSYLTRANSFERASE"/>
    <property type="match status" value="1"/>
</dbReference>
<protein>
    <submittedName>
        <fullName evidence="3">Glycosyltransferase</fullName>
        <ecNumber evidence="3">2.4.-.-</ecNumber>
    </submittedName>
</protein>
<dbReference type="EMBL" id="JBHTCH010000017">
    <property type="protein sequence ID" value="MFC7361382.1"/>
    <property type="molecule type" value="Genomic_DNA"/>
</dbReference>
<feature type="domain" description="Glycosyltransferase 2-like" evidence="2">
    <location>
        <begin position="264"/>
        <end position="447"/>
    </location>
</feature>
<keyword evidence="3" id="KW-0328">Glycosyltransferase</keyword>
<reference evidence="4" key="1">
    <citation type="journal article" date="2019" name="Int. J. Syst. Evol. Microbiol.">
        <title>The Global Catalogue of Microorganisms (GCM) 10K type strain sequencing project: providing services to taxonomists for standard genome sequencing and annotation.</title>
        <authorList>
            <consortium name="The Broad Institute Genomics Platform"/>
            <consortium name="The Broad Institute Genome Sequencing Center for Infectious Disease"/>
            <person name="Wu L."/>
            <person name="Ma J."/>
        </authorList>
    </citation>
    <scope>NUCLEOTIDE SEQUENCE [LARGE SCALE GENOMIC DNA]</scope>
    <source>
        <strain evidence="4">FCH27</strain>
    </source>
</reference>
<feature type="domain" description="Glycosyltransferase 2-like" evidence="2">
    <location>
        <begin position="7"/>
        <end position="117"/>
    </location>
</feature>
<gene>
    <name evidence="3" type="ORF">ACFQO6_13995</name>
</gene>
<evidence type="ECO:0000259" key="2">
    <source>
        <dbReference type="Pfam" id="PF00535"/>
    </source>
</evidence>
<dbReference type="InterPro" id="IPR029044">
    <property type="entry name" value="Nucleotide-diphossugar_trans"/>
</dbReference>
<keyword evidence="4" id="KW-1185">Reference proteome</keyword>
<organism evidence="3 4">
    <name type="scientific">Nocardioides astragali</name>
    <dbReference type="NCBI Taxonomy" id="1776736"/>
    <lineage>
        <taxon>Bacteria</taxon>
        <taxon>Bacillati</taxon>
        <taxon>Actinomycetota</taxon>
        <taxon>Actinomycetes</taxon>
        <taxon>Propionibacteriales</taxon>
        <taxon>Nocardioidaceae</taxon>
        <taxon>Nocardioides</taxon>
    </lineage>
</organism>
<accession>A0ABW2N659</accession>
<dbReference type="SUPFAM" id="SSF53448">
    <property type="entry name" value="Nucleotide-diphospho-sugar transferases"/>
    <property type="match status" value="2"/>
</dbReference>
<dbReference type="InterPro" id="IPR050834">
    <property type="entry name" value="Glycosyltransf_2"/>
</dbReference>
<proteinExistence type="predicted"/>
<dbReference type="Gene3D" id="3.90.550.10">
    <property type="entry name" value="Spore Coat Polysaccharide Biosynthesis Protein SpsA, Chain A"/>
    <property type="match status" value="2"/>
</dbReference>